<dbReference type="Gene3D" id="1.10.150.310">
    <property type="entry name" value="Tex RuvX-like domain-like"/>
    <property type="match status" value="1"/>
</dbReference>
<dbReference type="GO" id="GO:0003677">
    <property type="term" value="F:DNA binding"/>
    <property type="evidence" value="ECO:0007669"/>
    <property type="project" value="InterPro"/>
</dbReference>
<gene>
    <name evidence="2" type="ORF">DET59_11560</name>
</gene>
<dbReference type="SUPFAM" id="SSF142984">
    <property type="entry name" value="Nqo1 middle domain-like"/>
    <property type="match status" value="1"/>
</dbReference>
<sequence length="201" mass="22261">MQSLIEKYRTVLVILVICAIVLIAYILKSASAVPVKEASFTADPVKKEKEPEKLKIVEKVFVDVKGEVVNPGLYEVRQGDRLKFVIDRAGGFTPEADKKMINLAVKVSDEMMIYVPKVGEIEVPGLAPSMPGTDTGKDRININTATQQEFETLPGIGPAKASTFIQYREEHGPFAAIEEIQNISGVGEKTFEKLKEYIYVQ</sequence>
<dbReference type="Pfam" id="PF10531">
    <property type="entry name" value="SLBB"/>
    <property type="match status" value="1"/>
</dbReference>
<dbReference type="AlphaFoldDB" id="A0A366EJ43"/>
<dbReference type="GO" id="GO:0006281">
    <property type="term" value="P:DNA repair"/>
    <property type="evidence" value="ECO:0007669"/>
    <property type="project" value="InterPro"/>
</dbReference>
<dbReference type="NCBIfam" id="TIGR00426">
    <property type="entry name" value="competence protein ComEA helix-hairpin-helix repeat region"/>
    <property type="match status" value="1"/>
</dbReference>
<evidence type="ECO:0000259" key="1">
    <source>
        <dbReference type="SMART" id="SM00278"/>
    </source>
</evidence>
<dbReference type="InterPro" id="IPR003583">
    <property type="entry name" value="Hlx-hairpin-Hlx_DNA-bd_motif"/>
</dbReference>
<reference evidence="2 3" key="1">
    <citation type="submission" date="2018-06" db="EMBL/GenBank/DDBJ databases">
        <title>Freshwater and sediment microbial communities from various areas in North America, analyzing microbe dynamics in response to fracking.</title>
        <authorList>
            <person name="Lamendella R."/>
        </authorList>
    </citation>
    <scope>NUCLEOTIDE SEQUENCE [LARGE SCALE GENOMIC DNA]</scope>
    <source>
        <strain evidence="2 3">97B</strain>
    </source>
</reference>
<dbReference type="OrthoDB" id="9790239at2"/>
<accession>A0A366EJ43</accession>
<dbReference type="SUPFAM" id="SSF47781">
    <property type="entry name" value="RuvA domain 2-like"/>
    <property type="match status" value="1"/>
</dbReference>
<dbReference type="Proteomes" id="UP000252118">
    <property type="component" value="Unassembled WGS sequence"/>
</dbReference>
<organism evidence="2 3">
    <name type="scientific">Rossellomorea aquimaris</name>
    <dbReference type="NCBI Taxonomy" id="189382"/>
    <lineage>
        <taxon>Bacteria</taxon>
        <taxon>Bacillati</taxon>
        <taxon>Bacillota</taxon>
        <taxon>Bacilli</taxon>
        <taxon>Bacillales</taxon>
        <taxon>Bacillaceae</taxon>
        <taxon>Rossellomorea</taxon>
    </lineage>
</organism>
<feature type="domain" description="Helix-hairpin-helix DNA-binding motif class 1" evidence="1">
    <location>
        <begin position="148"/>
        <end position="167"/>
    </location>
</feature>
<name>A0A366EJ43_9BACI</name>
<dbReference type="InterPro" id="IPR051675">
    <property type="entry name" value="Endo/Exo/Phosphatase_dom_1"/>
</dbReference>
<dbReference type="EMBL" id="QNRJ01000015">
    <property type="protein sequence ID" value="RBP02393.1"/>
    <property type="molecule type" value="Genomic_DNA"/>
</dbReference>
<comment type="caution">
    <text evidence="2">The sequence shown here is derived from an EMBL/GenBank/DDBJ whole genome shotgun (WGS) entry which is preliminary data.</text>
</comment>
<dbReference type="PANTHER" id="PTHR21180:SF32">
    <property type="entry name" value="ENDONUCLEASE_EXONUCLEASE_PHOSPHATASE FAMILY DOMAIN-CONTAINING PROTEIN 1"/>
    <property type="match status" value="1"/>
</dbReference>
<dbReference type="InterPro" id="IPR004509">
    <property type="entry name" value="Competence_ComEA_HhH"/>
</dbReference>
<dbReference type="InterPro" id="IPR010994">
    <property type="entry name" value="RuvA_2-like"/>
</dbReference>
<dbReference type="GO" id="GO:0015627">
    <property type="term" value="C:type II protein secretion system complex"/>
    <property type="evidence" value="ECO:0007669"/>
    <property type="project" value="TreeGrafter"/>
</dbReference>
<dbReference type="RefSeq" id="WP_113970645.1">
    <property type="nucleotide sequence ID" value="NZ_QNRJ01000015.1"/>
</dbReference>
<dbReference type="GO" id="GO:0015628">
    <property type="term" value="P:protein secretion by the type II secretion system"/>
    <property type="evidence" value="ECO:0007669"/>
    <property type="project" value="TreeGrafter"/>
</dbReference>
<feature type="domain" description="Helix-hairpin-helix DNA-binding motif class 1" evidence="1">
    <location>
        <begin position="178"/>
        <end position="197"/>
    </location>
</feature>
<proteinExistence type="predicted"/>
<dbReference type="Pfam" id="PF12836">
    <property type="entry name" value="HHH_3"/>
    <property type="match status" value="1"/>
</dbReference>
<dbReference type="InterPro" id="IPR019554">
    <property type="entry name" value="Soluble_ligand-bd"/>
</dbReference>
<protein>
    <submittedName>
        <fullName evidence="2">Competence protein ComEA</fullName>
    </submittedName>
</protein>
<dbReference type="SMART" id="SM00278">
    <property type="entry name" value="HhH1"/>
    <property type="match status" value="2"/>
</dbReference>
<dbReference type="PANTHER" id="PTHR21180">
    <property type="entry name" value="ENDONUCLEASE/EXONUCLEASE/PHOSPHATASE FAMILY DOMAIN-CONTAINING PROTEIN 1"/>
    <property type="match status" value="1"/>
</dbReference>
<dbReference type="Gene3D" id="3.10.560.10">
    <property type="entry name" value="Outer membrane lipoprotein wza domain like"/>
    <property type="match status" value="1"/>
</dbReference>
<evidence type="ECO:0000313" key="3">
    <source>
        <dbReference type="Proteomes" id="UP000252118"/>
    </source>
</evidence>
<evidence type="ECO:0000313" key="2">
    <source>
        <dbReference type="EMBL" id="RBP02393.1"/>
    </source>
</evidence>